<accession>A0A5N6W680</accession>
<keyword evidence="2" id="KW-1185">Reference proteome</keyword>
<evidence type="ECO:0000313" key="1">
    <source>
        <dbReference type="EMBL" id="KAE8316323.1"/>
    </source>
</evidence>
<proteinExistence type="predicted"/>
<evidence type="ECO:0000313" key="2">
    <source>
        <dbReference type="Proteomes" id="UP000325433"/>
    </source>
</evidence>
<name>A0A5N6W680_9EURO</name>
<organism evidence="1 2">
    <name type="scientific">Aspergillus transmontanensis</name>
    <dbReference type="NCBI Taxonomy" id="1034304"/>
    <lineage>
        <taxon>Eukaryota</taxon>
        <taxon>Fungi</taxon>
        <taxon>Dikarya</taxon>
        <taxon>Ascomycota</taxon>
        <taxon>Pezizomycotina</taxon>
        <taxon>Eurotiomycetes</taxon>
        <taxon>Eurotiomycetidae</taxon>
        <taxon>Eurotiales</taxon>
        <taxon>Aspergillaceae</taxon>
        <taxon>Aspergillus</taxon>
        <taxon>Aspergillus subgen. Circumdati</taxon>
    </lineage>
</organism>
<gene>
    <name evidence="1" type="ORF">BDV41DRAFT_124781</name>
</gene>
<dbReference type="Proteomes" id="UP000325433">
    <property type="component" value="Unassembled WGS sequence"/>
</dbReference>
<sequence length="156" mass="18353">MPTQRCEFYSVLWVITHPSSPILKCHMYYSTDFKSRTALRTMVNTEIGALVPADRDYTDRVDLIHQLMSVVQESTVYSVSVYKRRVRSPKKIPNSSHLRTRHPQTPKYHFRMFEQPLRAARLPPFFRTYISRQEIKPQETAKVGWVERHAGASSWI</sequence>
<protein>
    <submittedName>
        <fullName evidence="1">Uncharacterized protein</fullName>
    </submittedName>
</protein>
<dbReference type="EMBL" id="ML738307">
    <property type="protein sequence ID" value="KAE8316323.1"/>
    <property type="molecule type" value="Genomic_DNA"/>
</dbReference>
<dbReference type="AlphaFoldDB" id="A0A5N6W680"/>
<reference evidence="2" key="1">
    <citation type="submission" date="2019-04" db="EMBL/GenBank/DDBJ databases">
        <title>Friends and foes A comparative genomics studyof 23 Aspergillus species from section Flavi.</title>
        <authorList>
            <consortium name="DOE Joint Genome Institute"/>
            <person name="Kjaerbolling I."/>
            <person name="Vesth T."/>
            <person name="Frisvad J.C."/>
            <person name="Nybo J.L."/>
            <person name="Theobald S."/>
            <person name="Kildgaard S."/>
            <person name="Isbrandt T."/>
            <person name="Kuo A."/>
            <person name="Sato A."/>
            <person name="Lyhne E.K."/>
            <person name="Kogle M.E."/>
            <person name="Wiebenga A."/>
            <person name="Kun R.S."/>
            <person name="Lubbers R.J."/>
            <person name="Makela M.R."/>
            <person name="Barry K."/>
            <person name="Chovatia M."/>
            <person name="Clum A."/>
            <person name="Daum C."/>
            <person name="Haridas S."/>
            <person name="He G."/>
            <person name="LaButti K."/>
            <person name="Lipzen A."/>
            <person name="Mondo S."/>
            <person name="Riley R."/>
            <person name="Salamov A."/>
            <person name="Simmons B.A."/>
            <person name="Magnuson J.K."/>
            <person name="Henrissat B."/>
            <person name="Mortensen U.H."/>
            <person name="Larsen T.O."/>
            <person name="Devries R.P."/>
            <person name="Grigoriev I.V."/>
            <person name="Machida M."/>
            <person name="Baker S.E."/>
            <person name="Andersen M.R."/>
        </authorList>
    </citation>
    <scope>NUCLEOTIDE SEQUENCE [LARGE SCALE GENOMIC DNA]</scope>
    <source>
        <strain evidence="2">CBS 130015</strain>
    </source>
</reference>